<dbReference type="AlphaFoldDB" id="A0A9D1SXM7"/>
<reference evidence="3" key="1">
    <citation type="submission" date="2020-10" db="EMBL/GenBank/DDBJ databases">
        <authorList>
            <person name="Gilroy R."/>
        </authorList>
    </citation>
    <scope>NUCLEOTIDE SEQUENCE</scope>
    <source>
        <strain evidence="3">23406</strain>
    </source>
</reference>
<gene>
    <name evidence="3" type="ORF">IAB14_01950</name>
</gene>
<feature type="transmembrane region" description="Helical" evidence="1">
    <location>
        <begin position="20"/>
        <end position="41"/>
    </location>
</feature>
<evidence type="ECO:0000313" key="3">
    <source>
        <dbReference type="EMBL" id="HIU99860.1"/>
    </source>
</evidence>
<feature type="transmembrane region" description="Helical" evidence="1">
    <location>
        <begin position="70"/>
        <end position="90"/>
    </location>
</feature>
<evidence type="ECO:0000313" key="4">
    <source>
        <dbReference type="Proteomes" id="UP000886891"/>
    </source>
</evidence>
<evidence type="ECO:0000256" key="1">
    <source>
        <dbReference type="SAM" id="Phobius"/>
    </source>
</evidence>
<feature type="transmembrane region" description="Helical" evidence="1">
    <location>
        <begin position="158"/>
        <end position="178"/>
    </location>
</feature>
<keyword evidence="1" id="KW-0472">Membrane</keyword>
<keyword evidence="1" id="KW-0812">Transmembrane</keyword>
<sequence>MPKIPTKKTVRNRAWEIDALRGIAILLVVFDHLMYDCAVLFGEAWYASGNQALIALSDFAYDFLTSDLKIYGWIVFVFLFFFLSGIATAFSRNNLNRGLRLAAVALALSAVTYGISCIPGFEGTFIRFGVLHCIALNILIYALLRLIVDRLPFAARRIALVLVPLTVAGAAIGVHLVLNVPILEVAKNSFAIQTDNPALGILVYCENWYSADYFPLLPYAVPFFAGATVAPLVYPRRKSLLPALDRAWHRPLSFAGRHSLWFYLGGQVVGIGIFALITLAVTGSPF</sequence>
<reference evidence="3" key="2">
    <citation type="journal article" date="2021" name="PeerJ">
        <title>Extensive microbial diversity within the chicken gut microbiome revealed by metagenomics and culture.</title>
        <authorList>
            <person name="Gilroy R."/>
            <person name="Ravi A."/>
            <person name="Getino M."/>
            <person name="Pursley I."/>
            <person name="Horton D.L."/>
            <person name="Alikhan N.F."/>
            <person name="Baker D."/>
            <person name="Gharbi K."/>
            <person name="Hall N."/>
            <person name="Watson M."/>
            <person name="Adriaenssens E.M."/>
            <person name="Foster-Nyarko E."/>
            <person name="Jarju S."/>
            <person name="Secka A."/>
            <person name="Antonio M."/>
            <person name="Oren A."/>
            <person name="Chaudhuri R.R."/>
            <person name="La Ragione R."/>
            <person name="Hildebrand F."/>
            <person name="Pallen M.J."/>
        </authorList>
    </citation>
    <scope>NUCLEOTIDE SEQUENCE</scope>
    <source>
        <strain evidence="3">23406</strain>
    </source>
</reference>
<feature type="domain" description="Heparan-alpha-glucosaminide N-acetyltransferase catalytic" evidence="2">
    <location>
        <begin position="13"/>
        <end position="266"/>
    </location>
</feature>
<feature type="transmembrane region" description="Helical" evidence="1">
    <location>
        <begin position="216"/>
        <end position="234"/>
    </location>
</feature>
<keyword evidence="1" id="KW-1133">Transmembrane helix</keyword>
<dbReference type="InterPro" id="IPR012429">
    <property type="entry name" value="HGSNAT_cat"/>
</dbReference>
<organism evidence="3 4">
    <name type="scientific">Candidatus Stercoripulliclostridium merdipullorum</name>
    <dbReference type="NCBI Taxonomy" id="2840952"/>
    <lineage>
        <taxon>Bacteria</taxon>
        <taxon>Bacillati</taxon>
        <taxon>Bacillota</taxon>
        <taxon>Clostridia</taxon>
        <taxon>Eubacteriales</taxon>
        <taxon>Candidatus Stercoripulliclostridium</taxon>
    </lineage>
</organism>
<proteinExistence type="predicted"/>
<evidence type="ECO:0000259" key="2">
    <source>
        <dbReference type="Pfam" id="PF07786"/>
    </source>
</evidence>
<accession>A0A9D1SXM7</accession>
<dbReference type="EMBL" id="DVOH01000016">
    <property type="protein sequence ID" value="HIU99860.1"/>
    <property type="molecule type" value="Genomic_DNA"/>
</dbReference>
<dbReference type="Pfam" id="PF07786">
    <property type="entry name" value="HGSNAT_cat"/>
    <property type="match status" value="1"/>
</dbReference>
<feature type="transmembrane region" description="Helical" evidence="1">
    <location>
        <begin position="127"/>
        <end position="146"/>
    </location>
</feature>
<dbReference type="Proteomes" id="UP000886891">
    <property type="component" value="Unassembled WGS sequence"/>
</dbReference>
<feature type="transmembrane region" description="Helical" evidence="1">
    <location>
        <begin position="260"/>
        <end position="281"/>
    </location>
</feature>
<protein>
    <submittedName>
        <fullName evidence="3">DUF1624 domain-containing protein</fullName>
    </submittedName>
</protein>
<comment type="caution">
    <text evidence="3">The sequence shown here is derived from an EMBL/GenBank/DDBJ whole genome shotgun (WGS) entry which is preliminary data.</text>
</comment>
<feature type="transmembrane region" description="Helical" evidence="1">
    <location>
        <begin position="102"/>
        <end position="121"/>
    </location>
</feature>
<name>A0A9D1SXM7_9FIRM</name>